<evidence type="ECO:0000259" key="10">
    <source>
        <dbReference type="PROSITE" id="PS50158"/>
    </source>
</evidence>
<dbReference type="CDD" id="cd09274">
    <property type="entry name" value="RNase_HI_RT_Ty3"/>
    <property type="match status" value="1"/>
</dbReference>
<organism evidence="11 12">
    <name type="scientific">Tanacetum coccineum</name>
    <dbReference type="NCBI Taxonomy" id="301880"/>
    <lineage>
        <taxon>Eukaryota</taxon>
        <taxon>Viridiplantae</taxon>
        <taxon>Streptophyta</taxon>
        <taxon>Embryophyta</taxon>
        <taxon>Tracheophyta</taxon>
        <taxon>Spermatophyta</taxon>
        <taxon>Magnoliopsida</taxon>
        <taxon>eudicotyledons</taxon>
        <taxon>Gunneridae</taxon>
        <taxon>Pentapetalae</taxon>
        <taxon>asterids</taxon>
        <taxon>campanulids</taxon>
        <taxon>Asterales</taxon>
        <taxon>Asteraceae</taxon>
        <taxon>Asteroideae</taxon>
        <taxon>Anthemideae</taxon>
        <taxon>Anthemidinae</taxon>
        <taxon>Tanacetum</taxon>
    </lineage>
</organism>
<dbReference type="Pfam" id="PF00078">
    <property type="entry name" value="RVT_1"/>
    <property type="match status" value="1"/>
</dbReference>
<dbReference type="InterPro" id="IPR032567">
    <property type="entry name" value="RTL1-rel"/>
</dbReference>
<feature type="region of interest" description="Disordered" evidence="9">
    <location>
        <begin position="297"/>
        <end position="343"/>
    </location>
</feature>
<feature type="region of interest" description="Disordered" evidence="9">
    <location>
        <begin position="253"/>
        <end position="284"/>
    </location>
</feature>
<keyword evidence="2" id="KW-0808">Transferase</keyword>
<dbReference type="SMART" id="SM00343">
    <property type="entry name" value="ZnF_C2HC"/>
    <property type="match status" value="2"/>
</dbReference>
<evidence type="ECO:0000256" key="4">
    <source>
        <dbReference type="ARBA" id="ARBA00022722"/>
    </source>
</evidence>
<dbReference type="InterPro" id="IPR036875">
    <property type="entry name" value="Znf_CCHC_sf"/>
</dbReference>
<evidence type="ECO:0000256" key="6">
    <source>
        <dbReference type="ARBA" id="ARBA00022801"/>
    </source>
</evidence>
<dbReference type="Proteomes" id="UP001151760">
    <property type="component" value="Unassembled WGS sequence"/>
</dbReference>
<keyword evidence="12" id="KW-1185">Reference proteome</keyword>
<keyword evidence="7 11" id="KW-0695">RNA-directed DNA polymerase</keyword>
<keyword evidence="6" id="KW-0378">Hydrolase</keyword>
<dbReference type="EMBL" id="BQNB010020374">
    <property type="protein sequence ID" value="GJT95293.1"/>
    <property type="molecule type" value="Genomic_DNA"/>
</dbReference>
<feature type="compositionally biased region" description="Basic and acidic residues" evidence="9">
    <location>
        <begin position="513"/>
        <end position="525"/>
    </location>
</feature>
<reference evidence="11" key="2">
    <citation type="submission" date="2022-01" db="EMBL/GenBank/DDBJ databases">
        <authorList>
            <person name="Yamashiro T."/>
            <person name="Shiraishi A."/>
            <person name="Satake H."/>
            <person name="Nakayama K."/>
        </authorList>
    </citation>
    <scope>NUCLEOTIDE SEQUENCE</scope>
</reference>
<feature type="domain" description="CCHC-type" evidence="10">
    <location>
        <begin position="651"/>
        <end position="665"/>
    </location>
</feature>
<evidence type="ECO:0000256" key="9">
    <source>
        <dbReference type="SAM" id="MobiDB-lite"/>
    </source>
</evidence>
<protein>
    <recommendedName>
        <fullName evidence="1">RNA-directed DNA polymerase</fullName>
        <ecNumber evidence="1">2.7.7.49</ecNumber>
    </recommendedName>
</protein>
<dbReference type="InterPro" id="IPR021109">
    <property type="entry name" value="Peptidase_aspartic_dom_sf"/>
</dbReference>
<dbReference type="InterPro" id="IPR041588">
    <property type="entry name" value="Integrase_H2C2"/>
</dbReference>
<feature type="compositionally biased region" description="Low complexity" evidence="9">
    <location>
        <begin position="7"/>
        <end position="23"/>
    </location>
</feature>
<dbReference type="Gene3D" id="2.40.70.10">
    <property type="entry name" value="Acid Proteases"/>
    <property type="match status" value="1"/>
</dbReference>
<evidence type="ECO:0000256" key="3">
    <source>
        <dbReference type="ARBA" id="ARBA00022695"/>
    </source>
</evidence>
<dbReference type="Gene3D" id="3.10.10.10">
    <property type="entry name" value="HIV Type 1 Reverse Transcriptase, subunit A, domain 1"/>
    <property type="match status" value="1"/>
</dbReference>
<evidence type="ECO:0000256" key="2">
    <source>
        <dbReference type="ARBA" id="ARBA00022679"/>
    </source>
</evidence>
<dbReference type="GO" id="GO:0003964">
    <property type="term" value="F:RNA-directed DNA polymerase activity"/>
    <property type="evidence" value="ECO:0007669"/>
    <property type="project" value="UniProtKB-KW"/>
</dbReference>
<keyword evidence="8" id="KW-0479">Metal-binding</keyword>
<dbReference type="PANTHER" id="PTHR15503:SF45">
    <property type="entry name" value="RNA-DIRECTED DNA POLYMERASE HOMOLOG"/>
    <property type="match status" value="1"/>
</dbReference>
<dbReference type="Pfam" id="PF00098">
    <property type="entry name" value="zf-CCHC"/>
    <property type="match status" value="2"/>
</dbReference>
<dbReference type="SUPFAM" id="SSF56672">
    <property type="entry name" value="DNA/RNA polymerases"/>
    <property type="match status" value="1"/>
</dbReference>
<evidence type="ECO:0000313" key="11">
    <source>
        <dbReference type="EMBL" id="GJT95293.1"/>
    </source>
</evidence>
<comment type="caution">
    <text evidence="11">The sequence shown here is derived from an EMBL/GenBank/DDBJ whole genome shotgun (WGS) entry which is preliminary data.</text>
</comment>
<dbReference type="InterPro" id="IPR043128">
    <property type="entry name" value="Rev_trsase/Diguanyl_cyclase"/>
</dbReference>
<reference evidence="11" key="1">
    <citation type="journal article" date="2022" name="Int. J. Mol. Sci.">
        <title>Draft Genome of Tanacetum Coccineum: Genomic Comparison of Closely Related Tanacetum-Family Plants.</title>
        <authorList>
            <person name="Yamashiro T."/>
            <person name="Shiraishi A."/>
            <person name="Nakayama K."/>
            <person name="Satake H."/>
        </authorList>
    </citation>
    <scope>NUCLEOTIDE SEQUENCE</scope>
</reference>
<dbReference type="Pfam" id="PF03732">
    <property type="entry name" value="Retrotrans_gag"/>
    <property type="match status" value="1"/>
</dbReference>
<feature type="region of interest" description="Disordered" evidence="9">
    <location>
        <begin position="513"/>
        <end position="581"/>
    </location>
</feature>
<proteinExistence type="predicted"/>
<dbReference type="InterPro" id="IPR001878">
    <property type="entry name" value="Znf_CCHC"/>
</dbReference>
<evidence type="ECO:0000256" key="7">
    <source>
        <dbReference type="ARBA" id="ARBA00022918"/>
    </source>
</evidence>
<evidence type="ECO:0000256" key="8">
    <source>
        <dbReference type="PROSITE-ProRule" id="PRU00047"/>
    </source>
</evidence>
<dbReference type="Pfam" id="PF17921">
    <property type="entry name" value="Integrase_H2C2"/>
    <property type="match status" value="1"/>
</dbReference>
<dbReference type="SUPFAM" id="SSF57756">
    <property type="entry name" value="Retrovirus zinc finger-like domains"/>
    <property type="match status" value="1"/>
</dbReference>
<dbReference type="Pfam" id="PF08284">
    <property type="entry name" value="RVP_2"/>
    <property type="match status" value="1"/>
</dbReference>
<dbReference type="CDD" id="cd01647">
    <property type="entry name" value="RT_LTR"/>
    <property type="match status" value="1"/>
</dbReference>
<dbReference type="PROSITE" id="PS50158">
    <property type="entry name" value="ZF_CCHC"/>
    <property type="match status" value="2"/>
</dbReference>
<sequence>MANVPLNDPNVDAPANVPAPANPEHALAQPVEDLEEDLEEDPKEDPKENDDDNWEVDDEAEVIEPYTGDDLNNPPPLISEDEETPLTSPVIPDADGQPIPPIASFGQNFHSSESSSTANLLTGNSKFVLTGPMCPNLGTVWRKMKDMEKFMMERIDTEGRMKKKFKEQDRHFVGLSCDNIEIDRTVRKVMSNLFGVKKLVKGLSDRFDEYERSKVFKDKKILEKELVNKRNRKDFYREFGEYMCRMLQKCQKSKDGLHVPSGSQVKKPPAEPFARSAPALRSDDPYVVARDAAAAVTTSDIDDDDDTSSMDSQPYEPRRSLRDSQTMPPKRSLKGNPPPPLTLETVNHMIQECVEAAIRNERERVRNESNRAGGPNVAPVARECTFIDFIKCSPITFYGNEGAVVATSGMEAVTRKTWAEMKVIMTEEFCPPEEIQRMENELWNLRVKETDISSYTTCFNELVLLCPEMVPTEQKKIEAYICGLSKNIKGEVTSSKPTTLNKAVQMAHTLMEQKVKAKAEREADNKKRKWENFQGGSSSGGGNNNSNRNNNNYSSNRNYNSNRNNNQNQYRNTNQNNQNNQRQGNVRAMTNVGNQNTNEAKQNVKCNKCEMQHYGNCLIKCNKCGKIGHKARECWSKVVATGANAQPIVTCYGCGEKGHIKANCPAKNNPGGSGARGQVYALIDGDQNLGPNVVTGMFLLNNRYAKVLFDLRSDKSFMNVNFSHLIDIEPVKVDHSYEVELADGRVVSTNTILKGCALNLVNHLFKINLMPIELGTFDVIIGMDWLVLHDVIMVCRKKEVHVPLKKRTLVVKGDDVVEKKPAERRLEDVPVICEFPDVFPKDLPGLPPSRQVEFENWQLQDLSDKGFIRPSSSSWGAPVLFVKKKDGPFHMCIDYCELNKLTIKNRYPLPRIDDLFDQLQGSSVYSKIDLRSGYHQIRVQEKDIPITAFRTRYGHYEFQVMPFGLTNAPAIFMDLMNRNKEEHKEHLRIILELLHLGVHVDPLKVEAIKSWSALKSPTEVRQFLGAPILALPKGSEDFVVYCDASLEGYRAVLMQREKCTVFTDHKSLQYILDQKELNMRQRRWIELLSDYDCEIRYHPGKANVVADALSRKEREKPLRVRSLMLTDHKDLMQQILEVQVESLKEGNVKKENLGRMQKQIFEIRTNGIRYHDKRIWLPLHGGLRDLIMHESHKSKCSIHPGSTKMNQDLKMLYWWPNMKADIATYVDNCLTCAKVKVKHLKPSGLLQQPEIPE</sequence>
<dbReference type="Gene3D" id="3.30.70.270">
    <property type="match status" value="1"/>
</dbReference>
<feature type="compositionally biased region" description="Low complexity" evidence="9">
    <location>
        <begin position="544"/>
        <end position="581"/>
    </location>
</feature>
<feature type="domain" description="CCHC-type" evidence="10">
    <location>
        <begin position="620"/>
        <end position="634"/>
    </location>
</feature>
<evidence type="ECO:0000256" key="5">
    <source>
        <dbReference type="ARBA" id="ARBA00022759"/>
    </source>
</evidence>
<keyword evidence="3" id="KW-0548">Nucleotidyltransferase</keyword>
<dbReference type="Gene3D" id="1.10.340.70">
    <property type="match status" value="1"/>
</dbReference>
<keyword evidence="4" id="KW-0540">Nuclease</keyword>
<dbReference type="Pfam" id="PF17917">
    <property type="entry name" value="RT_RNaseH"/>
    <property type="match status" value="1"/>
</dbReference>
<dbReference type="EC" id="2.7.7.49" evidence="1"/>
<dbReference type="PANTHER" id="PTHR15503">
    <property type="entry name" value="LDOC1 RELATED"/>
    <property type="match status" value="1"/>
</dbReference>
<gene>
    <name evidence="11" type="ORF">Tco_1090811</name>
</gene>
<name>A0ABQ5I5E5_9ASTR</name>
<keyword evidence="5" id="KW-0255">Endonuclease</keyword>
<dbReference type="CDD" id="cd00303">
    <property type="entry name" value="retropepsin_like"/>
    <property type="match status" value="1"/>
</dbReference>
<keyword evidence="8" id="KW-0863">Zinc-finger</keyword>
<dbReference type="InterPro" id="IPR041373">
    <property type="entry name" value="RT_RNaseH"/>
</dbReference>
<accession>A0ABQ5I5E5</accession>
<dbReference type="InterPro" id="IPR043502">
    <property type="entry name" value="DNA/RNA_pol_sf"/>
</dbReference>
<keyword evidence="8" id="KW-0862">Zinc</keyword>
<evidence type="ECO:0000313" key="12">
    <source>
        <dbReference type="Proteomes" id="UP001151760"/>
    </source>
</evidence>
<dbReference type="Gene3D" id="4.10.60.10">
    <property type="entry name" value="Zinc finger, CCHC-type"/>
    <property type="match status" value="1"/>
</dbReference>
<feature type="compositionally biased region" description="Acidic residues" evidence="9">
    <location>
        <begin position="32"/>
        <end position="62"/>
    </location>
</feature>
<dbReference type="InterPro" id="IPR000477">
    <property type="entry name" value="RT_dom"/>
</dbReference>
<evidence type="ECO:0000256" key="1">
    <source>
        <dbReference type="ARBA" id="ARBA00012493"/>
    </source>
</evidence>
<dbReference type="InterPro" id="IPR005162">
    <property type="entry name" value="Retrotrans_gag_dom"/>
</dbReference>
<feature type="region of interest" description="Disordered" evidence="9">
    <location>
        <begin position="1"/>
        <end position="95"/>
    </location>
</feature>